<dbReference type="AlphaFoldDB" id="A0A931B1Q5"/>
<name>A0A931B1Q5_9ACTN</name>
<reference evidence="1" key="1">
    <citation type="submission" date="2020-11" db="EMBL/GenBank/DDBJ databases">
        <title>Isolation and identification of active actinomycetes.</title>
        <authorList>
            <person name="Yu B."/>
        </authorList>
    </citation>
    <scope>NUCLEOTIDE SEQUENCE</scope>
    <source>
        <strain evidence="1">NEAU-YB345</strain>
    </source>
</reference>
<evidence type="ECO:0000313" key="2">
    <source>
        <dbReference type="Proteomes" id="UP000657385"/>
    </source>
</evidence>
<dbReference type="EMBL" id="JADPRT010000002">
    <property type="protein sequence ID" value="MBF9067321.1"/>
    <property type="molecule type" value="Genomic_DNA"/>
</dbReference>
<dbReference type="Proteomes" id="UP000657385">
    <property type="component" value="Unassembled WGS sequence"/>
</dbReference>
<gene>
    <name evidence="1" type="ORF">I2501_04605</name>
</gene>
<evidence type="ECO:0000313" key="1">
    <source>
        <dbReference type="EMBL" id="MBF9067321.1"/>
    </source>
</evidence>
<protein>
    <submittedName>
        <fullName evidence="1">Uncharacterized protein</fullName>
    </submittedName>
</protein>
<accession>A0A931B1Q5</accession>
<proteinExistence type="predicted"/>
<sequence>MLGFTTAKARALADRPGWTAGSGREARALGERYPAGSRRPFDWHDNVFDLLLRGPLPGGADAETFRVGHRYGRGKGSTVRWYTFAAVEFPRELPSVSLDSTSDPADAQPSAAGAGLVWTQGTRGPHFAGLRGYADDPRAGAALFTPEVLTGTRALRIDWRFDGSRACGVVREVMQPQQMLTLVDFLAWLGGHVG</sequence>
<organism evidence="1 2">
    <name type="scientific">Streptacidiphilus fuscans</name>
    <dbReference type="NCBI Taxonomy" id="2789292"/>
    <lineage>
        <taxon>Bacteria</taxon>
        <taxon>Bacillati</taxon>
        <taxon>Actinomycetota</taxon>
        <taxon>Actinomycetes</taxon>
        <taxon>Kitasatosporales</taxon>
        <taxon>Streptomycetaceae</taxon>
        <taxon>Streptacidiphilus</taxon>
    </lineage>
</organism>
<keyword evidence="2" id="KW-1185">Reference proteome</keyword>
<dbReference type="RefSeq" id="WP_196192525.1">
    <property type="nucleotide sequence ID" value="NZ_JADPRT010000002.1"/>
</dbReference>
<comment type="caution">
    <text evidence="1">The sequence shown here is derived from an EMBL/GenBank/DDBJ whole genome shotgun (WGS) entry which is preliminary data.</text>
</comment>